<feature type="transmembrane region" description="Helical" evidence="1">
    <location>
        <begin position="233"/>
        <end position="254"/>
    </location>
</feature>
<reference evidence="3 4" key="1">
    <citation type="submission" date="2019-08" db="EMBL/GenBank/DDBJ databases">
        <title>Hyperibacter terrae gen. nov., sp. nov. and Hyperibacter viscosus sp. nov., two new members in the family Rhodospirillaceae isolated from the rhizosphere of Hypericum perforatum.</title>
        <authorList>
            <person name="Noviana Z."/>
        </authorList>
    </citation>
    <scope>NUCLEOTIDE SEQUENCE [LARGE SCALE GENOMIC DNA]</scope>
    <source>
        <strain evidence="3 4">R5959</strain>
    </source>
</reference>
<accession>A0A5J6MX02</accession>
<gene>
    <name evidence="3" type="ORF">FRZ61_19680</name>
</gene>
<feature type="transmembrane region" description="Helical" evidence="1">
    <location>
        <begin position="185"/>
        <end position="208"/>
    </location>
</feature>
<dbReference type="GO" id="GO:0016020">
    <property type="term" value="C:membrane"/>
    <property type="evidence" value="ECO:0007669"/>
    <property type="project" value="InterPro"/>
</dbReference>
<dbReference type="AlphaFoldDB" id="A0A5J6MX02"/>
<evidence type="ECO:0000259" key="2">
    <source>
        <dbReference type="Pfam" id="PF00892"/>
    </source>
</evidence>
<feature type="transmembrane region" description="Helical" evidence="1">
    <location>
        <begin position="73"/>
        <end position="96"/>
    </location>
</feature>
<feature type="transmembrane region" description="Helical" evidence="1">
    <location>
        <begin position="102"/>
        <end position="123"/>
    </location>
</feature>
<dbReference type="RefSeq" id="WP_325559343.1">
    <property type="nucleotide sequence ID" value="NZ_DASZSC010000255.1"/>
</dbReference>
<dbReference type="PANTHER" id="PTHR22911:SF135">
    <property type="entry name" value="BLR4310 PROTEIN"/>
    <property type="match status" value="1"/>
</dbReference>
<sequence>MMTEAVRRPQHLTTGIATIVASVLAMSIADTIIKSSSAHFTLWQVYVLRSLLVIPTLIAMMRLRRSPIDLRAVLKPWVILRSLLLAFMYVALYAAIPVLSLPVIAASAYTGPLFIALLSALLIGEPVGGRRWLAIAIGFGGVLLVIRPAAADFSPLALIPVGSALLYALAAIITRSKCAAEAPPVLGLALNLGLLILGGAMSALLASWQPSLPDGAAYPFLLGPWGTTGLREWGILAVLAVLMLGISIGLAKAYQSAPPSIIATFDYSYLLFAGLWSYLVFAEAPNLPTMAGMALIALAGWLVVGRPSPTVRQVATTKALP</sequence>
<protein>
    <submittedName>
        <fullName evidence="3">Permease</fullName>
    </submittedName>
</protein>
<dbReference type="Proteomes" id="UP000325797">
    <property type="component" value="Chromosome"/>
</dbReference>
<keyword evidence="1" id="KW-0472">Membrane</keyword>
<dbReference type="Pfam" id="PF00892">
    <property type="entry name" value="EamA"/>
    <property type="match status" value="1"/>
</dbReference>
<dbReference type="PANTHER" id="PTHR22911">
    <property type="entry name" value="ACYL-MALONYL CONDENSING ENZYME-RELATED"/>
    <property type="match status" value="1"/>
</dbReference>
<dbReference type="KEGG" id="hadh:FRZ61_19680"/>
<evidence type="ECO:0000313" key="3">
    <source>
        <dbReference type="EMBL" id="QEX22039.1"/>
    </source>
</evidence>
<feature type="transmembrane region" description="Helical" evidence="1">
    <location>
        <begin position="41"/>
        <end position="61"/>
    </location>
</feature>
<feature type="transmembrane region" description="Helical" evidence="1">
    <location>
        <begin position="156"/>
        <end position="173"/>
    </location>
</feature>
<evidence type="ECO:0000256" key="1">
    <source>
        <dbReference type="SAM" id="Phobius"/>
    </source>
</evidence>
<dbReference type="SUPFAM" id="SSF103481">
    <property type="entry name" value="Multidrug resistance efflux transporter EmrE"/>
    <property type="match status" value="2"/>
</dbReference>
<dbReference type="InterPro" id="IPR000620">
    <property type="entry name" value="EamA_dom"/>
</dbReference>
<keyword evidence="1" id="KW-1133">Transmembrane helix</keyword>
<organism evidence="3 4">
    <name type="scientific">Hypericibacter adhaerens</name>
    <dbReference type="NCBI Taxonomy" id="2602016"/>
    <lineage>
        <taxon>Bacteria</taxon>
        <taxon>Pseudomonadati</taxon>
        <taxon>Pseudomonadota</taxon>
        <taxon>Alphaproteobacteria</taxon>
        <taxon>Rhodospirillales</taxon>
        <taxon>Dongiaceae</taxon>
        <taxon>Hypericibacter</taxon>
    </lineage>
</organism>
<keyword evidence="4" id="KW-1185">Reference proteome</keyword>
<evidence type="ECO:0000313" key="4">
    <source>
        <dbReference type="Proteomes" id="UP000325797"/>
    </source>
</evidence>
<feature type="transmembrane region" description="Helical" evidence="1">
    <location>
        <begin position="261"/>
        <end position="281"/>
    </location>
</feature>
<feature type="transmembrane region" description="Helical" evidence="1">
    <location>
        <begin position="12"/>
        <end position="29"/>
    </location>
</feature>
<keyword evidence="1" id="KW-0812">Transmembrane</keyword>
<name>A0A5J6MX02_9PROT</name>
<proteinExistence type="predicted"/>
<dbReference type="InterPro" id="IPR037185">
    <property type="entry name" value="EmrE-like"/>
</dbReference>
<dbReference type="EMBL" id="CP042582">
    <property type="protein sequence ID" value="QEX22039.1"/>
    <property type="molecule type" value="Genomic_DNA"/>
</dbReference>
<feature type="transmembrane region" description="Helical" evidence="1">
    <location>
        <begin position="132"/>
        <end position="150"/>
    </location>
</feature>
<feature type="transmembrane region" description="Helical" evidence="1">
    <location>
        <begin position="287"/>
        <end position="304"/>
    </location>
</feature>
<feature type="domain" description="EamA" evidence="2">
    <location>
        <begin position="14"/>
        <end position="146"/>
    </location>
</feature>